<keyword evidence="9" id="KW-0624">Polysaccharide degradation</keyword>
<evidence type="ECO:0000256" key="10">
    <source>
        <dbReference type="SAM" id="MobiDB-lite"/>
    </source>
</evidence>
<evidence type="ECO:0000256" key="6">
    <source>
        <dbReference type="ARBA" id="ARBA00022801"/>
    </source>
</evidence>
<keyword evidence="5" id="KW-0732">Signal</keyword>
<dbReference type="InterPro" id="IPR006311">
    <property type="entry name" value="TAT_signal"/>
</dbReference>
<comment type="similarity">
    <text evidence="2">Belongs to the glycosyl hydrolase 10 (cellulase F) family.</text>
</comment>
<proteinExistence type="inferred from homology"/>
<reference evidence="13" key="1">
    <citation type="submission" date="2016-10" db="EMBL/GenBank/DDBJ databases">
        <authorList>
            <person name="Varghese N."/>
            <person name="Submissions S."/>
        </authorList>
    </citation>
    <scope>NUCLEOTIDE SEQUENCE [LARGE SCALE GENOMIC DNA]</scope>
    <source>
        <strain evidence="13">CGMCC 1.10119</strain>
    </source>
</reference>
<gene>
    <name evidence="12" type="ORF">SAMN04487949_3709</name>
</gene>
<dbReference type="GO" id="GO:0045493">
    <property type="term" value="P:xylan catabolic process"/>
    <property type="evidence" value="ECO:0007669"/>
    <property type="project" value="UniProtKB-KW"/>
</dbReference>
<feature type="domain" description="GH10" evidence="11">
    <location>
        <begin position="297"/>
        <end position="594"/>
    </location>
</feature>
<dbReference type="AlphaFoldDB" id="A0A1G9ZQ11"/>
<dbReference type="GO" id="GO:0031176">
    <property type="term" value="F:endo-1,4-beta-xylanase activity"/>
    <property type="evidence" value="ECO:0007669"/>
    <property type="project" value="UniProtKB-EC"/>
</dbReference>
<dbReference type="InterPro" id="IPR017853">
    <property type="entry name" value="GH"/>
</dbReference>
<keyword evidence="8 12" id="KW-0326">Glycosidase</keyword>
<dbReference type="InterPro" id="IPR001000">
    <property type="entry name" value="GH10_dom"/>
</dbReference>
<evidence type="ECO:0000256" key="9">
    <source>
        <dbReference type="ARBA" id="ARBA00023326"/>
    </source>
</evidence>
<dbReference type="Gene3D" id="3.20.20.80">
    <property type="entry name" value="Glycosidases"/>
    <property type="match status" value="1"/>
</dbReference>
<evidence type="ECO:0000256" key="4">
    <source>
        <dbReference type="ARBA" id="ARBA00022651"/>
    </source>
</evidence>
<dbReference type="STRING" id="660521.SAMN04487949_3709"/>
<dbReference type="Proteomes" id="UP000199451">
    <property type="component" value="Unassembled WGS sequence"/>
</dbReference>
<evidence type="ECO:0000313" key="13">
    <source>
        <dbReference type="Proteomes" id="UP000199451"/>
    </source>
</evidence>
<evidence type="ECO:0000256" key="5">
    <source>
        <dbReference type="ARBA" id="ARBA00022729"/>
    </source>
</evidence>
<feature type="region of interest" description="Disordered" evidence="10">
    <location>
        <begin position="633"/>
        <end position="678"/>
    </location>
</feature>
<dbReference type="Pfam" id="PF00331">
    <property type="entry name" value="Glyco_hydro_10"/>
    <property type="match status" value="1"/>
</dbReference>
<comment type="catalytic activity">
    <reaction evidence="1">
        <text>Endohydrolysis of (1-&gt;4)-beta-D-xylosidic linkages in xylans.</text>
        <dbReference type="EC" id="3.2.1.8"/>
    </reaction>
</comment>
<accession>A0A1G9ZQ11</accession>
<evidence type="ECO:0000256" key="2">
    <source>
        <dbReference type="ARBA" id="ARBA00007495"/>
    </source>
</evidence>
<protein>
    <recommendedName>
        <fullName evidence="3">endo-1,4-beta-xylanase</fullName>
        <ecNumber evidence="3">3.2.1.8</ecNumber>
    </recommendedName>
</protein>
<evidence type="ECO:0000256" key="3">
    <source>
        <dbReference type="ARBA" id="ARBA00012590"/>
    </source>
</evidence>
<dbReference type="SUPFAM" id="SSF51445">
    <property type="entry name" value="(Trans)glycosidases"/>
    <property type="match status" value="1"/>
</dbReference>
<dbReference type="RefSeq" id="WP_089699923.1">
    <property type="nucleotide sequence ID" value="NZ_FNHL01000008.1"/>
</dbReference>
<name>A0A1G9ZQ11_9EURY</name>
<evidence type="ECO:0000256" key="8">
    <source>
        <dbReference type="ARBA" id="ARBA00023295"/>
    </source>
</evidence>
<evidence type="ECO:0000256" key="1">
    <source>
        <dbReference type="ARBA" id="ARBA00000681"/>
    </source>
</evidence>
<dbReference type="OrthoDB" id="346341at2157"/>
<evidence type="ECO:0000259" key="11">
    <source>
        <dbReference type="PROSITE" id="PS51760"/>
    </source>
</evidence>
<keyword evidence="4 12" id="KW-0858">Xylan degradation</keyword>
<organism evidence="12 13">
    <name type="scientific">Halogranum gelatinilyticum</name>
    <dbReference type="NCBI Taxonomy" id="660521"/>
    <lineage>
        <taxon>Archaea</taxon>
        <taxon>Methanobacteriati</taxon>
        <taxon>Methanobacteriota</taxon>
        <taxon>Stenosarchaea group</taxon>
        <taxon>Halobacteria</taxon>
        <taxon>Halobacteriales</taxon>
        <taxon>Haloferacaceae</taxon>
    </lineage>
</organism>
<dbReference type="PANTHER" id="PTHR31490:SF88">
    <property type="entry name" value="BETA-XYLANASE"/>
    <property type="match status" value="1"/>
</dbReference>
<dbReference type="PANTHER" id="PTHR31490">
    <property type="entry name" value="GLYCOSYL HYDROLASE"/>
    <property type="match status" value="1"/>
</dbReference>
<evidence type="ECO:0000313" key="12">
    <source>
        <dbReference type="EMBL" id="SDN23205.1"/>
    </source>
</evidence>
<keyword evidence="13" id="KW-1185">Reference proteome</keyword>
<dbReference type="InterPro" id="IPR044846">
    <property type="entry name" value="GH10"/>
</dbReference>
<dbReference type="PROSITE" id="PS51318">
    <property type="entry name" value="TAT"/>
    <property type="match status" value="1"/>
</dbReference>
<evidence type="ECO:0000256" key="7">
    <source>
        <dbReference type="ARBA" id="ARBA00023277"/>
    </source>
</evidence>
<dbReference type="EC" id="3.2.1.8" evidence="3"/>
<sequence length="678" mass="75117">MTNDSSQLSGKRRLFLKSLGALGVSAAVGSTAAAQSSSSALDNYHQTLRAELTASARQQKSLPDGTYVYGETEDAATEAFTPRGGATTETVTVDTDAVPITTGEQLTVSAGTEDPSAIAYSGAVSDHEFSEGDLLLGVAYVRSDADDAEAHAAFGYRAPDAAGNTPVAENFVQRGAEIAPTGEWMRYFFPIEVGAKPSSDAVPTLEFWAGYGAQSIEFGGVALFDYSDGDISLGNLPPYDYEGRDEDAEWREAAHERIEEIRKTDMEVEVLNPGGQPMNDATVEVEMAEHAFDFGTAVSVEHITGDSEDDERYREVFQENFNKATIENGLKFPAWEGDWDIDNEATQATLDWLNDRDFPVRGHHLLWEQANPDGGGGMSLEKDLSEYTADEVDELVSEKIRSHAVEFEDDVAEWDMHNHPIWQSNFRDKEGLGWEAVDKWWDIADENSDHELHTNEMGVVGGAWQRSQYYDYITHLVENDYPLDGIGFMAHHQQQWNQMLDIENMIAGFDDFSEFGVPLIITEFDIQIFSRRNAQDVAVQRDYLRDFLTVAFSKPAVEALISWGFWEDDHWRPTGAYYDSDWTLREHGEKFLELVYDEWWTEETGETDDDGVYATRGFKGEYEISAEKGALSGETTVTVDDDTDTVTVELETPGNGNGNGNGNGKENKGKGNGKGNGN</sequence>
<dbReference type="EMBL" id="FNHL01000008">
    <property type="protein sequence ID" value="SDN23205.1"/>
    <property type="molecule type" value="Genomic_DNA"/>
</dbReference>
<keyword evidence="7" id="KW-0119">Carbohydrate metabolism</keyword>
<dbReference type="PROSITE" id="PS51760">
    <property type="entry name" value="GH10_2"/>
    <property type="match status" value="1"/>
</dbReference>
<keyword evidence="6 12" id="KW-0378">Hydrolase</keyword>
<dbReference type="SMART" id="SM00633">
    <property type="entry name" value="Glyco_10"/>
    <property type="match status" value="1"/>
</dbReference>